<name>A0ACC0FR95_9ERIC</name>
<accession>A0ACC0FR95</accession>
<organism evidence="1 2">
    <name type="scientific">Camellia lanceoleosa</name>
    <dbReference type="NCBI Taxonomy" id="1840588"/>
    <lineage>
        <taxon>Eukaryota</taxon>
        <taxon>Viridiplantae</taxon>
        <taxon>Streptophyta</taxon>
        <taxon>Embryophyta</taxon>
        <taxon>Tracheophyta</taxon>
        <taxon>Spermatophyta</taxon>
        <taxon>Magnoliopsida</taxon>
        <taxon>eudicotyledons</taxon>
        <taxon>Gunneridae</taxon>
        <taxon>Pentapetalae</taxon>
        <taxon>asterids</taxon>
        <taxon>Ericales</taxon>
        <taxon>Theaceae</taxon>
        <taxon>Camellia</taxon>
    </lineage>
</organism>
<gene>
    <name evidence="1" type="ORF">LOK49_LG12G02529</name>
</gene>
<protein>
    <submittedName>
        <fullName evidence="1">Disease resistance protein RGA3</fullName>
    </submittedName>
</protein>
<dbReference type="EMBL" id="CM045770">
    <property type="protein sequence ID" value="KAI7991280.1"/>
    <property type="molecule type" value="Genomic_DNA"/>
</dbReference>
<evidence type="ECO:0000313" key="2">
    <source>
        <dbReference type="Proteomes" id="UP001060215"/>
    </source>
</evidence>
<comment type="caution">
    <text evidence="1">The sequence shown here is derived from an EMBL/GenBank/DDBJ whole genome shotgun (WGS) entry which is preliminary data.</text>
</comment>
<dbReference type="Proteomes" id="UP001060215">
    <property type="component" value="Chromosome 13"/>
</dbReference>
<proteinExistence type="predicted"/>
<evidence type="ECO:0000313" key="1">
    <source>
        <dbReference type="EMBL" id="KAI7991280.1"/>
    </source>
</evidence>
<sequence>MEAAFQSGIASASLQVILERFATFALNEIGLILGVDDELRKLEKTLLKIQALVDLVEDSHAINNTKAWQVWLEDLKKLSYDADDLLDEISLELSRFKSKSHPQIYTNKTQVRDMVFSTFKLGLPHEISKLQKELEGIASEMDSFSLTQLIKFGFPRRDMGIQLGSTSCGSSSVSVVDEMNLIGREKQKEEIVEMLLTEDDSTGLGFELPVYIYKDCLTHPLELSKYDKKLFTIE</sequence>
<reference evidence="1 2" key="1">
    <citation type="journal article" date="2022" name="Plant J.">
        <title>Chromosome-level genome of Camellia lanceoleosa provides a valuable resource for understanding genome evolution and self-incompatibility.</title>
        <authorList>
            <person name="Gong W."/>
            <person name="Xiao S."/>
            <person name="Wang L."/>
            <person name="Liao Z."/>
            <person name="Chang Y."/>
            <person name="Mo W."/>
            <person name="Hu G."/>
            <person name="Li W."/>
            <person name="Zhao G."/>
            <person name="Zhu H."/>
            <person name="Hu X."/>
            <person name="Ji K."/>
            <person name="Xiang X."/>
            <person name="Song Q."/>
            <person name="Yuan D."/>
            <person name="Jin S."/>
            <person name="Zhang L."/>
        </authorList>
    </citation>
    <scope>NUCLEOTIDE SEQUENCE [LARGE SCALE GENOMIC DNA]</scope>
    <source>
        <strain evidence="1">SQ_2022a</strain>
    </source>
</reference>
<keyword evidence="2" id="KW-1185">Reference proteome</keyword>